<organism evidence="2 3">
    <name type="scientific">Algoriphagus boritolerans DSM 17298 = JCM 18970</name>
    <dbReference type="NCBI Taxonomy" id="1120964"/>
    <lineage>
        <taxon>Bacteria</taxon>
        <taxon>Pseudomonadati</taxon>
        <taxon>Bacteroidota</taxon>
        <taxon>Cytophagia</taxon>
        <taxon>Cytophagales</taxon>
        <taxon>Cyclobacteriaceae</taxon>
        <taxon>Algoriphagus</taxon>
    </lineage>
</organism>
<dbReference type="InterPro" id="IPR001173">
    <property type="entry name" value="Glyco_trans_2-like"/>
</dbReference>
<keyword evidence="3" id="KW-1185">Reference proteome</keyword>
<dbReference type="CDD" id="cd00761">
    <property type="entry name" value="Glyco_tranf_GTA_type"/>
    <property type="match status" value="1"/>
</dbReference>
<dbReference type="Gene3D" id="3.90.550.10">
    <property type="entry name" value="Spore Coat Polysaccharide Biosynthesis Protein SpsA, Chain A"/>
    <property type="match status" value="1"/>
</dbReference>
<reference evidence="3" key="1">
    <citation type="submission" date="2016-10" db="EMBL/GenBank/DDBJ databases">
        <authorList>
            <person name="Varghese N."/>
            <person name="Submissions S."/>
        </authorList>
    </citation>
    <scope>NUCLEOTIDE SEQUENCE [LARGE SCALE GENOMIC DNA]</scope>
    <source>
        <strain evidence="3">DSM 17298</strain>
    </source>
</reference>
<dbReference type="EMBL" id="FNVR01000037">
    <property type="protein sequence ID" value="SEG43945.1"/>
    <property type="molecule type" value="Genomic_DNA"/>
</dbReference>
<dbReference type="OrthoDB" id="786280at2"/>
<keyword evidence="2" id="KW-0808">Transferase</keyword>
<accession>A0A1H6A7B9</accession>
<protein>
    <submittedName>
        <fullName evidence="2">Glycosyl transferase family 2</fullName>
    </submittedName>
</protein>
<dbReference type="AlphaFoldDB" id="A0A1H6A7B9"/>
<evidence type="ECO:0000313" key="3">
    <source>
        <dbReference type="Proteomes" id="UP000236736"/>
    </source>
</evidence>
<proteinExistence type="predicted"/>
<dbReference type="SUPFAM" id="SSF53448">
    <property type="entry name" value="Nucleotide-diphospho-sugar transferases"/>
    <property type="match status" value="1"/>
</dbReference>
<dbReference type="RefSeq" id="WP_103926500.1">
    <property type="nucleotide sequence ID" value="NZ_FNVR01000037.1"/>
</dbReference>
<dbReference type="InterPro" id="IPR029044">
    <property type="entry name" value="Nucleotide-diphossugar_trans"/>
</dbReference>
<dbReference type="Proteomes" id="UP000236736">
    <property type="component" value="Unassembled WGS sequence"/>
</dbReference>
<evidence type="ECO:0000313" key="2">
    <source>
        <dbReference type="EMBL" id="SEG43945.1"/>
    </source>
</evidence>
<gene>
    <name evidence="2" type="ORF">SAMN03080598_03940</name>
</gene>
<name>A0A1H6A7B9_9BACT</name>
<evidence type="ECO:0000259" key="1">
    <source>
        <dbReference type="Pfam" id="PF00535"/>
    </source>
</evidence>
<dbReference type="STRING" id="1120964.GCA_001313265_06792"/>
<dbReference type="GO" id="GO:0016740">
    <property type="term" value="F:transferase activity"/>
    <property type="evidence" value="ECO:0007669"/>
    <property type="project" value="UniProtKB-KW"/>
</dbReference>
<feature type="domain" description="Glycosyltransferase 2-like" evidence="1">
    <location>
        <begin position="6"/>
        <end position="179"/>
    </location>
</feature>
<sequence length="328" mass="38274">MPIKYSIILFTYNPHKDFIKRILQSISKLKIPRDAIVEYIISDNNSNNNWMEEILPNFNRIPFSILEEKKQGKIYSVLNAFSKTKGEFFVCLDDDNEIDSNYLIGLQELIQMHPHVWAWGPGKITVEYETKIPDWLVLYSWLFQEKNQDEVLFDNTKFWNIKYPSGTGLAIKKEVAQKYLENVKQNKMTATCRNGGGLTSGGDSQIVYCAIQLGKYAGTAPQLIINHLTEQKKISLAYCKRLVFGVFSCAVYHVEVFEEAKDKLIYRSPFQILKDVTKELAKRKFNFNNALFQLRLARLMADAYSWYESHGHQFPWFYKKVVKVFKLQ</sequence>
<dbReference type="Pfam" id="PF00535">
    <property type="entry name" value="Glycos_transf_2"/>
    <property type="match status" value="1"/>
</dbReference>